<feature type="transmembrane region" description="Helical" evidence="10">
    <location>
        <begin position="130"/>
        <end position="147"/>
    </location>
</feature>
<feature type="transmembrane region" description="Helical" evidence="10">
    <location>
        <begin position="90"/>
        <end position="109"/>
    </location>
</feature>
<evidence type="ECO:0000256" key="3">
    <source>
        <dbReference type="ARBA" id="ARBA00022692"/>
    </source>
</evidence>
<feature type="transmembrane region" description="Helical" evidence="10">
    <location>
        <begin position="214"/>
        <end position="236"/>
    </location>
</feature>
<evidence type="ECO:0000256" key="5">
    <source>
        <dbReference type="ARBA" id="ARBA00022984"/>
    </source>
</evidence>
<keyword evidence="12" id="KW-1185">Reference proteome</keyword>
<keyword evidence="6 10" id="KW-1133">Transmembrane helix</keyword>
<evidence type="ECO:0000256" key="10">
    <source>
        <dbReference type="SAM" id="Phobius"/>
    </source>
</evidence>
<comment type="function">
    <text evidence="8">Involved in peptidoglycan biosynthesis. Transports lipid-linked peptidoglycan precursors from the inner to the outer leaflet of the cytoplasmic membrane.</text>
</comment>
<evidence type="ECO:0000256" key="8">
    <source>
        <dbReference type="ARBA" id="ARBA00060041"/>
    </source>
</evidence>
<evidence type="ECO:0000256" key="1">
    <source>
        <dbReference type="ARBA" id="ARBA00004651"/>
    </source>
</evidence>
<keyword evidence="5" id="KW-0573">Peptidoglycan synthesis</keyword>
<keyword evidence="4" id="KW-0133">Cell shape</keyword>
<evidence type="ECO:0000256" key="7">
    <source>
        <dbReference type="ARBA" id="ARBA00023136"/>
    </source>
</evidence>
<feature type="transmembrane region" description="Helical" evidence="10">
    <location>
        <begin position="297"/>
        <end position="318"/>
    </location>
</feature>
<evidence type="ECO:0000256" key="4">
    <source>
        <dbReference type="ARBA" id="ARBA00022960"/>
    </source>
</evidence>
<comment type="similarity">
    <text evidence="9">Belongs to the MurJ/MviN family.</text>
</comment>
<feature type="transmembrane region" description="Helical" evidence="10">
    <location>
        <begin position="248"/>
        <end position="266"/>
    </location>
</feature>
<name>A0ABT8X6E8_9FLAO</name>
<feature type="transmembrane region" description="Helical" evidence="10">
    <location>
        <begin position="60"/>
        <end position="78"/>
    </location>
</feature>
<feature type="transmembrane region" description="Helical" evidence="10">
    <location>
        <begin position="371"/>
        <end position="390"/>
    </location>
</feature>
<keyword evidence="3 10" id="KW-0812">Transmembrane</keyword>
<evidence type="ECO:0000313" key="12">
    <source>
        <dbReference type="Proteomes" id="UP001176891"/>
    </source>
</evidence>
<dbReference type="Pfam" id="PF03023">
    <property type="entry name" value="MurJ"/>
    <property type="match status" value="1"/>
</dbReference>
<proteinExistence type="inferred from homology"/>
<evidence type="ECO:0000256" key="2">
    <source>
        <dbReference type="ARBA" id="ARBA00022475"/>
    </source>
</evidence>
<feature type="transmembrane region" description="Helical" evidence="10">
    <location>
        <begin position="273"/>
        <end position="291"/>
    </location>
</feature>
<feature type="transmembrane region" description="Helical" evidence="10">
    <location>
        <begin position="33"/>
        <end position="53"/>
    </location>
</feature>
<comment type="caution">
    <text evidence="11">The sequence shown here is derived from an EMBL/GenBank/DDBJ whole genome shotgun (WGS) entry which is preliminary data.</text>
</comment>
<evidence type="ECO:0000256" key="6">
    <source>
        <dbReference type="ARBA" id="ARBA00022989"/>
    </source>
</evidence>
<feature type="transmembrane region" description="Helical" evidence="10">
    <location>
        <begin position="167"/>
        <end position="193"/>
    </location>
</feature>
<keyword evidence="7 10" id="KW-0472">Membrane</keyword>
<dbReference type="RefSeq" id="WP_303283933.1">
    <property type="nucleotide sequence ID" value="NZ_BAABCZ010000003.1"/>
</dbReference>
<gene>
    <name evidence="11" type="ORF">Q4Q39_17855</name>
</gene>
<sequence length="394" mass="45574">MIAFAFMSSIVIAVLDNQFLKWFQNDYFTKFNSYFVVILFFKVINAFFSNYYLFINKLNFLNGVSASFLFLYLFGFVYCGFNNLNVNYVLSFFMIYEVLKFTLLFIPFVKTLKNIKVSENLIVNKQEFKFIIPTMFLVLAGILNMQIDKYMISSMESPEVFALYQVGAFNIPFIGVITTSFFTIATPKIALLLDQNKILETLKLTNQTIKQITLLLLPIIVFCFFFSTEIIVLLFGNKFEYSGEIFRIYTLRFLLSVFPFSIYMGVIGLKNFASVHVIASGIVNVVCNLILIPRIGVMGAVIATLIASYITVLIPIGFINKRLSTSFFTYFPMVYLLKVLIYSILIILPLYLVYNGGYFVQHNFYIVPMAMFYYVVTIFVMKQSLLINFIKRKL</sequence>
<dbReference type="PANTHER" id="PTHR30250">
    <property type="entry name" value="PST FAMILY PREDICTED COLANIC ACID TRANSPORTER"/>
    <property type="match status" value="1"/>
</dbReference>
<keyword evidence="2" id="KW-1003">Cell membrane</keyword>
<evidence type="ECO:0000256" key="9">
    <source>
        <dbReference type="ARBA" id="ARBA00061532"/>
    </source>
</evidence>
<dbReference type="InterPro" id="IPR004268">
    <property type="entry name" value="MurJ"/>
</dbReference>
<comment type="subcellular location">
    <subcellularLocation>
        <location evidence="1">Cell membrane</location>
        <topology evidence="1">Multi-pass membrane protein</topology>
    </subcellularLocation>
</comment>
<dbReference type="EMBL" id="JAUOEM010000007">
    <property type="protein sequence ID" value="MDO5989273.1"/>
    <property type="molecule type" value="Genomic_DNA"/>
</dbReference>
<dbReference type="PANTHER" id="PTHR30250:SF11">
    <property type="entry name" value="O-ANTIGEN TRANSPORTER-RELATED"/>
    <property type="match status" value="1"/>
</dbReference>
<protein>
    <submittedName>
        <fullName evidence="11">Oligosaccharide flippase family protein</fullName>
    </submittedName>
</protein>
<evidence type="ECO:0000313" key="11">
    <source>
        <dbReference type="EMBL" id="MDO5989273.1"/>
    </source>
</evidence>
<dbReference type="Proteomes" id="UP001176891">
    <property type="component" value="Unassembled WGS sequence"/>
</dbReference>
<feature type="transmembrane region" description="Helical" evidence="10">
    <location>
        <begin position="330"/>
        <end position="351"/>
    </location>
</feature>
<organism evidence="11 12">
    <name type="scientific">Flavivirga amylovorans</name>
    <dbReference type="NCBI Taxonomy" id="870486"/>
    <lineage>
        <taxon>Bacteria</taxon>
        <taxon>Pseudomonadati</taxon>
        <taxon>Bacteroidota</taxon>
        <taxon>Flavobacteriia</taxon>
        <taxon>Flavobacteriales</taxon>
        <taxon>Flavobacteriaceae</taxon>
        <taxon>Flavivirga</taxon>
    </lineage>
</organism>
<dbReference type="InterPro" id="IPR050833">
    <property type="entry name" value="Poly_Biosynth_Transport"/>
</dbReference>
<reference evidence="11" key="1">
    <citation type="submission" date="2023-07" db="EMBL/GenBank/DDBJ databases">
        <title>Two novel species in the genus Flavivirga.</title>
        <authorList>
            <person name="Kwon K."/>
        </authorList>
    </citation>
    <scope>NUCLEOTIDE SEQUENCE</scope>
    <source>
        <strain evidence="11">KACC 14157</strain>
    </source>
</reference>
<accession>A0ABT8X6E8</accession>